<feature type="region of interest" description="Disordered" evidence="2">
    <location>
        <begin position="243"/>
        <end position="426"/>
    </location>
</feature>
<feature type="region of interest" description="Disordered" evidence="2">
    <location>
        <begin position="1260"/>
        <end position="1369"/>
    </location>
</feature>
<feature type="region of interest" description="Disordered" evidence="2">
    <location>
        <begin position="439"/>
        <end position="461"/>
    </location>
</feature>
<feature type="compositionally biased region" description="Basic and acidic residues" evidence="2">
    <location>
        <begin position="264"/>
        <end position="273"/>
    </location>
</feature>
<dbReference type="InterPro" id="IPR052655">
    <property type="entry name" value="AKNA_Centrosome-Trans_reg"/>
</dbReference>
<dbReference type="Proteomes" id="UP001331515">
    <property type="component" value="Unassembled WGS sequence"/>
</dbReference>
<proteinExistence type="predicted"/>
<protein>
    <recommendedName>
        <fullName evidence="5">AT-hook-containing transcription factor-like</fullName>
    </recommendedName>
</protein>
<comment type="caution">
    <text evidence="3">The sequence shown here is derived from an EMBL/GenBank/DDBJ whole genome shotgun (WGS) entry which is preliminary data.</text>
</comment>
<name>A0AAN8H2A5_CHAGU</name>
<evidence type="ECO:0000313" key="3">
    <source>
        <dbReference type="EMBL" id="KAK5900559.1"/>
    </source>
</evidence>
<feature type="coiled-coil region" evidence="1">
    <location>
        <begin position="1231"/>
        <end position="1258"/>
    </location>
</feature>
<dbReference type="EMBL" id="JAURVH010001532">
    <property type="protein sequence ID" value="KAK5900559.1"/>
    <property type="molecule type" value="Genomic_DNA"/>
</dbReference>
<feature type="compositionally biased region" description="Pro residues" evidence="2">
    <location>
        <begin position="697"/>
        <end position="709"/>
    </location>
</feature>
<accession>A0AAN8H2A5</accession>
<keyword evidence="4" id="KW-1185">Reference proteome</keyword>
<dbReference type="PANTHER" id="PTHR21510">
    <property type="entry name" value="AKNA DOMAIN-CONTAINING PROTEIN"/>
    <property type="match status" value="1"/>
</dbReference>
<feature type="compositionally biased region" description="Basic and acidic residues" evidence="2">
    <location>
        <begin position="1508"/>
        <end position="1519"/>
    </location>
</feature>
<feature type="compositionally biased region" description="Low complexity" evidence="2">
    <location>
        <begin position="863"/>
        <end position="875"/>
    </location>
</feature>
<feature type="compositionally biased region" description="Polar residues" evidence="2">
    <location>
        <begin position="564"/>
        <end position="583"/>
    </location>
</feature>
<keyword evidence="1" id="KW-0175">Coiled coil</keyword>
<feature type="compositionally biased region" description="Pro residues" evidence="2">
    <location>
        <begin position="876"/>
        <end position="929"/>
    </location>
</feature>
<dbReference type="GO" id="GO:0005813">
    <property type="term" value="C:centrosome"/>
    <property type="evidence" value="ECO:0007669"/>
    <property type="project" value="TreeGrafter"/>
</dbReference>
<feature type="region of interest" description="Disordered" evidence="2">
    <location>
        <begin position="690"/>
        <end position="770"/>
    </location>
</feature>
<feature type="region of interest" description="Disordered" evidence="2">
    <location>
        <begin position="511"/>
        <end position="547"/>
    </location>
</feature>
<feature type="compositionally biased region" description="Basic and acidic residues" evidence="2">
    <location>
        <begin position="164"/>
        <end position="181"/>
    </location>
</feature>
<dbReference type="GO" id="GO:0001837">
    <property type="term" value="P:epithelial to mesenchymal transition"/>
    <property type="evidence" value="ECO:0007669"/>
    <property type="project" value="TreeGrafter"/>
</dbReference>
<feature type="region of interest" description="Disordered" evidence="2">
    <location>
        <begin position="1385"/>
        <end position="1408"/>
    </location>
</feature>
<evidence type="ECO:0000256" key="1">
    <source>
        <dbReference type="SAM" id="Coils"/>
    </source>
</evidence>
<feature type="region of interest" description="Disordered" evidence="2">
    <location>
        <begin position="1"/>
        <end position="227"/>
    </location>
</feature>
<dbReference type="GO" id="GO:0021849">
    <property type="term" value="P:neuroblast division in subventricular zone"/>
    <property type="evidence" value="ECO:0007669"/>
    <property type="project" value="TreeGrafter"/>
</dbReference>
<feature type="region of interest" description="Disordered" evidence="2">
    <location>
        <begin position="564"/>
        <end position="587"/>
    </location>
</feature>
<feature type="region of interest" description="Disordered" evidence="2">
    <location>
        <begin position="1079"/>
        <end position="1119"/>
    </location>
</feature>
<evidence type="ECO:0000313" key="4">
    <source>
        <dbReference type="Proteomes" id="UP001331515"/>
    </source>
</evidence>
<feature type="region of interest" description="Disordered" evidence="2">
    <location>
        <begin position="1134"/>
        <end position="1199"/>
    </location>
</feature>
<feature type="compositionally biased region" description="Low complexity" evidence="2">
    <location>
        <begin position="1480"/>
        <end position="1495"/>
    </location>
</feature>
<feature type="region of interest" description="Disordered" evidence="2">
    <location>
        <begin position="1480"/>
        <end position="1519"/>
    </location>
</feature>
<feature type="compositionally biased region" description="Polar residues" evidence="2">
    <location>
        <begin position="1175"/>
        <end position="1199"/>
    </location>
</feature>
<evidence type="ECO:0000256" key="2">
    <source>
        <dbReference type="SAM" id="MobiDB-lite"/>
    </source>
</evidence>
<feature type="compositionally biased region" description="Polar residues" evidence="2">
    <location>
        <begin position="1311"/>
        <end position="1327"/>
    </location>
</feature>
<reference evidence="3 4" key="1">
    <citation type="journal article" date="2023" name="Mol. Biol. Evol.">
        <title>Genomics of Secondarily Temperate Adaptation in the Only Non-Antarctic Icefish.</title>
        <authorList>
            <person name="Rivera-Colon A.G."/>
            <person name="Rayamajhi N."/>
            <person name="Minhas B.F."/>
            <person name="Madrigal G."/>
            <person name="Bilyk K.T."/>
            <person name="Yoon V."/>
            <person name="Hune M."/>
            <person name="Gregory S."/>
            <person name="Cheng C.H.C."/>
            <person name="Catchen J.M."/>
        </authorList>
    </citation>
    <scope>NUCLEOTIDE SEQUENCE [LARGE SCALE GENOMIC DNA]</scope>
    <source>
        <tissue evidence="3">White muscle</tissue>
    </source>
</reference>
<feature type="region of interest" description="Disordered" evidence="2">
    <location>
        <begin position="799"/>
        <end position="1064"/>
    </location>
</feature>
<gene>
    <name evidence="3" type="ORF">CgunFtcFv8_025509</name>
</gene>
<feature type="compositionally biased region" description="Low complexity" evidence="2">
    <location>
        <begin position="1054"/>
        <end position="1064"/>
    </location>
</feature>
<sequence>MERINNTKAGVICWTPAPAPSSPTSSVISEEDWDGEDEEQTEKNDDFDSQMDDNGIIGLSEALEDAGLVDSDSHSNSRGPLTPEEEDPSGHERETPEELSNNLSEHLSHTESEEDKTLSSYEDFIESFEAQQLAGKVGQRKEEPGTECVSEWDRYTEETGGEVAGERSDRKRENDQHRRELGTTNGFSEEEIEKTNSQPYCGAHPSEREPVRVSTHHRRISPPASPLTALSFPHLLHFTPEEMAAAQGIDTETLPDNSAAESLPESHRSHRSPESSTRCPEVKPRASLQPADMFADEGTSNHRSRVSKLPSKGQDKSDKQPSPSPRKLRQPSPEATYPQTRSLGTAKSLKFKQKTASPDGESRIPRPRSNAAEVDESRKGPLSYRIPDFSNVEPRVFFPKDGYTPPKSTRCFKRESSSPGPPFMFKSPADIVKEVLLNSHNTSPASPDSCKPISSALNSSMPQDFRSRLQASDLLDQLQEDYYRLLTKHADAENTIDRLRLEAKDFIDPGEQEQACSASHRQRVNLFSDPPKPGHLVQSGPNQGSSKMMVLDFPQAQRAEISSASLHPNGQQRSPSACSSTESPDPEVGQQLASILYYQADKFLQQMQTFEHLLKSKRLKPLDQKKGVSQLAEGLDSLERGYLLARDDCKLLQQRGAENSFFDRDRELEGLVFQCGLHMDELKELVERMQREQPISEAPPSPPPHPTPSSDPSEGEETHTQSPAVPVLVDPGEAVEVSTGSEENDEEEETLYLKPQNGKHRHVQQDLAPLRNHFQSLGELSRRIDHSHREEALLFAALRRDVQPGREEEEERQCQENLETSAAQKSDHQDSPPVCTKEAHSSKSSPPPRSASITTPPAHRPRSASIITAPRSSSPAAPPSPHPPLIVPAAPQSPQPPLIVPAAPRSPHPPLIVPAAPPSPHPLLIPPQPLITTPPAHRPSSPSITIPPAHPPRSPSITTPSAHRPRSPSITTPPAHPPRSASITTPPAHPPRSASITTPPAHPPRSPSITTPPAHRPRSPSITTPPAHRPRSPSITTPLSHRPRSRRTLEAGESPSSSLSSLSSLNSKLLSGIRRVLSQDGIVSPETDSGFVCSESSRLTPAAAASPVHQRASESVPVPQERIPQMVLVSAPSPVPPLLLNQPAKEPNRTRSSRSRTEQRRRILSCSPQRCVPLTGQTRAGSGTSEFGPESDSSLTVSEHRFTQSINSSPSFSLASALGHHDDPLSALSQAANCNDAIQTLQVELRQMRESLDSCLRNKNPVRAAPSAHHNTSTPIRPGERRGDVRERINTRPVGEDEEFTLRRTTRKRTPSSNRPKTNISTGSERASPQPLVSRCTQTSTAAPDSQRSHTHTVGSRTQPRQQPGVSAQVCEAADVPDGRGRAPLCPQCLSRGPRGRSEVPVGGDREQPHSSGCRLCPLCGRHAPYGSTEPGERIPPPHTTCQPAESPHRAQRSGYFAAAALLQCLPVCPPPLLLYSSSPLYVSPSNSQGRSSGVRGRREVMRRKRSRSVDKQRRVDSSLERAIRAARSMRHTSGHMARSLKSGLHYQRLLAKACSL</sequence>
<dbReference type="PANTHER" id="PTHR21510:SF15">
    <property type="entry name" value="MICROTUBULE ORGANIZATION PROTEIN AKNA"/>
    <property type="match status" value="1"/>
</dbReference>
<organism evidence="3 4">
    <name type="scientific">Champsocephalus gunnari</name>
    <name type="common">Mackerel icefish</name>
    <dbReference type="NCBI Taxonomy" id="52237"/>
    <lineage>
        <taxon>Eukaryota</taxon>
        <taxon>Metazoa</taxon>
        <taxon>Chordata</taxon>
        <taxon>Craniata</taxon>
        <taxon>Vertebrata</taxon>
        <taxon>Euteleostomi</taxon>
        <taxon>Actinopterygii</taxon>
        <taxon>Neopterygii</taxon>
        <taxon>Teleostei</taxon>
        <taxon>Neoteleostei</taxon>
        <taxon>Acanthomorphata</taxon>
        <taxon>Eupercaria</taxon>
        <taxon>Perciformes</taxon>
        <taxon>Notothenioidei</taxon>
        <taxon>Channichthyidae</taxon>
        <taxon>Champsocephalus</taxon>
    </lineage>
</organism>
<evidence type="ECO:0008006" key="5">
    <source>
        <dbReference type="Google" id="ProtNLM"/>
    </source>
</evidence>
<feature type="compositionally biased region" description="Acidic residues" evidence="2">
    <location>
        <begin position="29"/>
        <end position="40"/>
    </location>
</feature>
<feature type="compositionally biased region" description="Basic and acidic residues" evidence="2">
    <location>
        <begin position="106"/>
        <end position="117"/>
    </location>
</feature>
<feature type="compositionally biased region" description="Basic and acidic residues" evidence="2">
    <location>
        <begin position="1278"/>
        <end position="1290"/>
    </location>
</feature>
<dbReference type="GO" id="GO:0060234">
    <property type="term" value="P:neuroblast delamination"/>
    <property type="evidence" value="ECO:0007669"/>
    <property type="project" value="TreeGrafter"/>
</dbReference>
<feature type="compositionally biased region" description="Polar residues" evidence="2">
    <location>
        <begin position="1335"/>
        <end position="1366"/>
    </location>
</feature>